<comment type="caution">
    <text evidence="2">The sequence shown here is derived from an EMBL/GenBank/DDBJ whole genome shotgun (WGS) entry which is preliminary data.</text>
</comment>
<proteinExistence type="predicted"/>
<evidence type="ECO:0000313" key="2">
    <source>
        <dbReference type="EMBL" id="MEN7549827.1"/>
    </source>
</evidence>
<gene>
    <name evidence="2" type="ORF">AAG747_18020</name>
</gene>
<sequence>MSTKTNFQVSNNYKEILKKLFLFLLFCFSVLAVFTTYAKIKQLENKLIATSSMLQQKKTEVEIIRYNLKNQLENEGIKLDSNLNLTHFKSKKTLNIKEVLHEKKLFFRISNKHCDICIKQELLNLKSLSDSTGIQNICIIATSYEERTLHFLLKEYQIPFPVYTLTEKQLSFLPLEQHFLPYIFIAETNLIMHSVFVPTKELPFLSKEYYLGIKKKLLKS</sequence>
<dbReference type="RefSeq" id="WP_346822605.1">
    <property type="nucleotide sequence ID" value="NZ_JBDKWZ010000010.1"/>
</dbReference>
<feature type="transmembrane region" description="Helical" evidence="1">
    <location>
        <begin position="20"/>
        <end position="38"/>
    </location>
</feature>
<organism evidence="2 3">
    <name type="scientific">Rapidithrix thailandica</name>
    <dbReference type="NCBI Taxonomy" id="413964"/>
    <lineage>
        <taxon>Bacteria</taxon>
        <taxon>Pseudomonadati</taxon>
        <taxon>Bacteroidota</taxon>
        <taxon>Cytophagia</taxon>
        <taxon>Cytophagales</taxon>
        <taxon>Flammeovirgaceae</taxon>
        <taxon>Rapidithrix</taxon>
    </lineage>
</organism>
<keyword evidence="1" id="KW-0472">Membrane</keyword>
<name>A0AAW9S140_9BACT</name>
<keyword evidence="1" id="KW-1133">Transmembrane helix</keyword>
<reference evidence="2 3" key="1">
    <citation type="submission" date="2024-04" db="EMBL/GenBank/DDBJ databases">
        <title>Novel genus in family Flammeovirgaceae.</title>
        <authorList>
            <person name="Nguyen T.H."/>
            <person name="Vuong T.Q."/>
            <person name="Le H."/>
            <person name="Kim S.-G."/>
        </authorList>
    </citation>
    <scope>NUCLEOTIDE SEQUENCE [LARGE SCALE GENOMIC DNA]</scope>
    <source>
        <strain evidence="2 3">JCM 23209</strain>
    </source>
</reference>
<dbReference type="Proteomes" id="UP001403385">
    <property type="component" value="Unassembled WGS sequence"/>
</dbReference>
<accession>A0AAW9S140</accession>
<evidence type="ECO:0000313" key="3">
    <source>
        <dbReference type="Proteomes" id="UP001403385"/>
    </source>
</evidence>
<dbReference type="AlphaFoldDB" id="A0AAW9S140"/>
<evidence type="ECO:0008006" key="4">
    <source>
        <dbReference type="Google" id="ProtNLM"/>
    </source>
</evidence>
<dbReference type="EMBL" id="JBDKWZ010000010">
    <property type="protein sequence ID" value="MEN7549827.1"/>
    <property type="molecule type" value="Genomic_DNA"/>
</dbReference>
<protein>
    <recommendedName>
        <fullName evidence="4">Alkyl hydroperoxide reductase subunit C/ Thiol specific antioxidant domain-containing protein</fullName>
    </recommendedName>
</protein>
<keyword evidence="1" id="KW-0812">Transmembrane</keyword>
<evidence type="ECO:0000256" key="1">
    <source>
        <dbReference type="SAM" id="Phobius"/>
    </source>
</evidence>
<keyword evidence="3" id="KW-1185">Reference proteome</keyword>